<evidence type="ECO:0000256" key="6">
    <source>
        <dbReference type="ARBA" id="ARBA00022605"/>
    </source>
</evidence>
<keyword evidence="8 9" id="KW-0413">Isomerase</keyword>
<comment type="caution">
    <text evidence="13">The sequence shown here is derived from an EMBL/GenBank/DDBJ whole genome shotgun (WGS) entry which is preliminary data.</text>
</comment>
<comment type="similarity">
    <text evidence="4 9 10">Belongs to the HisA/HisF family.</text>
</comment>
<evidence type="ECO:0000256" key="9">
    <source>
        <dbReference type="HAMAP-Rule" id="MF_01014"/>
    </source>
</evidence>
<dbReference type="SUPFAM" id="SSF51366">
    <property type="entry name" value="Ribulose-phoshate binding barrel"/>
    <property type="match status" value="1"/>
</dbReference>
<dbReference type="EMBL" id="WOTH01000003">
    <property type="protein sequence ID" value="NHO52778.1"/>
    <property type="molecule type" value="Genomic_DNA"/>
</dbReference>
<comment type="pathway">
    <text evidence="3 9 11">Amino-acid biosynthesis; L-histidine biosynthesis; L-histidine from 5-phospho-alpha-D-ribose 1-diphosphate: step 4/9.</text>
</comment>
<keyword evidence="5 9" id="KW-0963">Cytoplasm</keyword>
<dbReference type="Pfam" id="PF00977">
    <property type="entry name" value="His_biosynth"/>
    <property type="match status" value="1"/>
</dbReference>
<dbReference type="InterPro" id="IPR016181">
    <property type="entry name" value="Acyl_CoA_acyltransferase"/>
</dbReference>
<dbReference type="Gene3D" id="3.40.630.30">
    <property type="match status" value="1"/>
</dbReference>
<dbReference type="InterPro" id="IPR044524">
    <property type="entry name" value="Isoase_HisA-like"/>
</dbReference>
<keyword evidence="14" id="KW-1185">Reference proteome</keyword>
<keyword evidence="7 9" id="KW-0368">Histidine biosynthesis</keyword>
<dbReference type="NCBIfam" id="TIGR00007">
    <property type="entry name" value="1-(5-phosphoribosyl)-5-[(5-phosphoribosylamino)methylideneamino]imidazole-4-carboxamide isomerase"/>
    <property type="match status" value="1"/>
</dbReference>
<evidence type="ECO:0000256" key="5">
    <source>
        <dbReference type="ARBA" id="ARBA00022490"/>
    </source>
</evidence>
<sequence length="449" mass="48199">MNRVFSATPPPALAAERAQELDDDDIDALCEAVDAAILDGGGFGWVKPQGRSVLERYYRGLLLVPERMLFVARHRGVIVGSAQLVRPPRNNEAQAMNASVMHFHIAPYARGMGLGRMLLDEIVQCARAMGYQFLNLDVRETQTGAIALFRSMGFEQWGTHPSYAHVDGRMLRGHYFVKRLQEQSRIAQNGSDTPADTGRPNSMSTRALTLYPAIDLKDGACVRLRRGEMDDATVYSDDPGAQARAWCDAGFSWLHVVDLNGAFAGHSANTDAVKKIVANASVPVQLGGGLRDMAGIEAWLEAGITRVILGSVAVKNPALVKEACKAFPGRIVAGIDARQGLVATEGWAEVSDMQATDLGLRMQDAGVTAIIFTEITRDGMLEGLDLVQTAELARTVSIPVIASGGVGSLDHLAALKRVAEETPGIEGVVVGRALYDGRITPADALRVLS</sequence>
<evidence type="ECO:0000256" key="4">
    <source>
        <dbReference type="ARBA" id="ARBA00009667"/>
    </source>
</evidence>
<dbReference type="InterPro" id="IPR011060">
    <property type="entry name" value="RibuloseP-bd_barrel"/>
</dbReference>
<evidence type="ECO:0000313" key="14">
    <source>
        <dbReference type="Proteomes" id="UP000597459"/>
    </source>
</evidence>
<dbReference type="CDD" id="cd04732">
    <property type="entry name" value="HisA"/>
    <property type="match status" value="1"/>
</dbReference>
<feature type="active site" description="Proton donor" evidence="9">
    <location>
        <position position="336"/>
    </location>
</feature>
<comment type="catalytic activity">
    <reaction evidence="1 9 11">
        <text>1-(5-phospho-beta-D-ribosyl)-5-[(5-phospho-beta-D-ribosylamino)methylideneamino]imidazole-4-carboxamide = 5-[(5-phospho-1-deoxy-D-ribulos-1-ylimino)methylamino]-1-(5-phospho-beta-D-ribosyl)imidazole-4-carboxamide</text>
        <dbReference type="Rhea" id="RHEA:15469"/>
        <dbReference type="ChEBI" id="CHEBI:58435"/>
        <dbReference type="ChEBI" id="CHEBI:58525"/>
        <dbReference type="EC" id="5.3.1.16"/>
    </reaction>
</comment>
<keyword evidence="6 9" id="KW-0028">Amino-acid biosynthesis</keyword>
<protein>
    <recommendedName>
        <fullName evidence="9 11">1-(5-phosphoribosyl)-5-[(5-phosphoribosylamino)methylideneamino] imidazole-4-carboxamide isomerase</fullName>
        <ecNumber evidence="9 11">5.3.1.16</ecNumber>
    </recommendedName>
    <alternativeName>
        <fullName evidence="9">Phosphoribosylformimino-5-aminoimidazole carboxamide ribotide isomerase</fullName>
    </alternativeName>
</protein>
<dbReference type="Proteomes" id="UP000597459">
    <property type="component" value="Unassembled WGS sequence"/>
</dbReference>
<dbReference type="CDD" id="cd04301">
    <property type="entry name" value="NAT_SF"/>
    <property type="match status" value="1"/>
</dbReference>
<evidence type="ECO:0000256" key="2">
    <source>
        <dbReference type="ARBA" id="ARBA00004496"/>
    </source>
</evidence>
<evidence type="ECO:0000259" key="12">
    <source>
        <dbReference type="PROSITE" id="PS51186"/>
    </source>
</evidence>
<dbReference type="PANTHER" id="PTHR43090">
    <property type="entry name" value="1-(5-PHOSPHORIBOSYL)-5-[(5-PHOSPHORIBOSYLAMINO)METHYLIDENEAMINO] IMIDAZOLE-4-CARBOXAMIDE ISOMERASE"/>
    <property type="match status" value="1"/>
</dbReference>
<dbReference type="EC" id="5.3.1.16" evidence="9 11"/>
<feature type="domain" description="N-acetyltransferase" evidence="12">
    <location>
        <begin position="16"/>
        <end position="182"/>
    </location>
</feature>
<dbReference type="InterPro" id="IPR013785">
    <property type="entry name" value="Aldolase_TIM"/>
</dbReference>
<reference evidence="13" key="1">
    <citation type="submission" date="2019-11" db="EMBL/GenBank/DDBJ databases">
        <title>Description of new Acetobacter species.</title>
        <authorList>
            <person name="Cleenwerck I."/>
            <person name="Sombolestani A.S."/>
        </authorList>
    </citation>
    <scope>NUCLEOTIDE SEQUENCE</scope>
    <source>
        <strain evidence="13">LMG 1626</strain>
    </source>
</reference>
<dbReference type="FunFam" id="3.20.20.70:FF:000009">
    <property type="entry name" value="1-(5-phosphoribosyl)-5-[(5-phosphoribosylamino)methylideneamino] imidazole-4-carboxamide isomerase"/>
    <property type="match status" value="1"/>
</dbReference>
<organism evidence="13 14">
    <name type="scientific">Acetobacter estunensis</name>
    <dbReference type="NCBI Taxonomy" id="104097"/>
    <lineage>
        <taxon>Bacteria</taxon>
        <taxon>Pseudomonadati</taxon>
        <taxon>Pseudomonadota</taxon>
        <taxon>Alphaproteobacteria</taxon>
        <taxon>Acetobacterales</taxon>
        <taxon>Acetobacteraceae</taxon>
        <taxon>Acetobacter</taxon>
    </lineage>
</organism>
<dbReference type="PROSITE" id="PS51186">
    <property type="entry name" value="GNAT"/>
    <property type="match status" value="1"/>
</dbReference>
<dbReference type="Gene3D" id="3.20.20.70">
    <property type="entry name" value="Aldolase class I"/>
    <property type="match status" value="1"/>
</dbReference>
<dbReference type="GO" id="GO:0005737">
    <property type="term" value="C:cytoplasm"/>
    <property type="evidence" value="ECO:0007669"/>
    <property type="project" value="UniProtKB-SubCell"/>
</dbReference>
<feature type="active site" description="Proton acceptor" evidence="9">
    <location>
        <position position="215"/>
    </location>
</feature>
<dbReference type="SUPFAM" id="SSF55729">
    <property type="entry name" value="Acyl-CoA N-acyltransferases (Nat)"/>
    <property type="match status" value="1"/>
</dbReference>
<accession>A0A967EAV5</accession>
<dbReference type="InterPro" id="IPR006063">
    <property type="entry name" value="HisA_bact_arch"/>
</dbReference>
<evidence type="ECO:0000256" key="11">
    <source>
        <dbReference type="RuleBase" id="RU003658"/>
    </source>
</evidence>
<evidence type="ECO:0000256" key="10">
    <source>
        <dbReference type="RuleBase" id="RU003657"/>
    </source>
</evidence>
<dbReference type="InterPro" id="IPR000182">
    <property type="entry name" value="GNAT_dom"/>
</dbReference>
<gene>
    <name evidence="9 13" type="primary">hisA</name>
    <name evidence="13" type="ORF">GOB87_02220</name>
</gene>
<evidence type="ECO:0000256" key="7">
    <source>
        <dbReference type="ARBA" id="ARBA00023102"/>
    </source>
</evidence>
<dbReference type="Pfam" id="PF00583">
    <property type="entry name" value="Acetyltransf_1"/>
    <property type="match status" value="1"/>
</dbReference>
<dbReference type="GO" id="GO:0000162">
    <property type="term" value="P:L-tryptophan biosynthetic process"/>
    <property type="evidence" value="ECO:0007669"/>
    <property type="project" value="TreeGrafter"/>
</dbReference>
<dbReference type="GO" id="GO:0016747">
    <property type="term" value="F:acyltransferase activity, transferring groups other than amino-acyl groups"/>
    <property type="evidence" value="ECO:0007669"/>
    <property type="project" value="InterPro"/>
</dbReference>
<name>A0A967EAV5_9PROT</name>
<evidence type="ECO:0000256" key="1">
    <source>
        <dbReference type="ARBA" id="ARBA00000901"/>
    </source>
</evidence>
<dbReference type="PANTHER" id="PTHR43090:SF2">
    <property type="entry name" value="1-(5-PHOSPHORIBOSYL)-5-[(5-PHOSPHORIBOSYLAMINO)METHYLIDENEAMINO] IMIDAZOLE-4-CARBOXAMIDE ISOMERASE"/>
    <property type="match status" value="1"/>
</dbReference>
<dbReference type="InterPro" id="IPR023016">
    <property type="entry name" value="HisA/PriA"/>
</dbReference>
<dbReference type="GO" id="GO:0003949">
    <property type="term" value="F:1-(5-phosphoribosyl)-5-[(5-phosphoribosylamino)methylideneamino]imidazole-4-carboxamide isomerase activity"/>
    <property type="evidence" value="ECO:0007669"/>
    <property type="project" value="UniProtKB-UniRule"/>
</dbReference>
<comment type="subcellular location">
    <subcellularLocation>
        <location evidence="2 9 11">Cytoplasm</location>
    </subcellularLocation>
</comment>
<dbReference type="HAMAP" id="MF_01014">
    <property type="entry name" value="HisA"/>
    <property type="match status" value="1"/>
</dbReference>
<evidence type="ECO:0000256" key="8">
    <source>
        <dbReference type="ARBA" id="ARBA00023235"/>
    </source>
</evidence>
<proteinExistence type="inferred from homology"/>
<dbReference type="AlphaFoldDB" id="A0A967EAV5"/>
<dbReference type="InterPro" id="IPR006062">
    <property type="entry name" value="His_biosynth"/>
</dbReference>
<evidence type="ECO:0000313" key="13">
    <source>
        <dbReference type="EMBL" id="NHO52778.1"/>
    </source>
</evidence>
<dbReference type="GO" id="GO:0000105">
    <property type="term" value="P:L-histidine biosynthetic process"/>
    <property type="evidence" value="ECO:0007669"/>
    <property type="project" value="UniProtKB-UniRule"/>
</dbReference>
<evidence type="ECO:0000256" key="3">
    <source>
        <dbReference type="ARBA" id="ARBA00005133"/>
    </source>
</evidence>